<dbReference type="AlphaFoldDB" id="A0A7Y9J824"/>
<gene>
    <name evidence="1" type="ORF">BJ983_004945</name>
</gene>
<protein>
    <submittedName>
        <fullName evidence="1">Uncharacterized protein</fullName>
    </submittedName>
</protein>
<organism evidence="1 2">
    <name type="scientific">Actinomycetospora corticicola</name>
    <dbReference type="NCBI Taxonomy" id="663602"/>
    <lineage>
        <taxon>Bacteria</taxon>
        <taxon>Bacillati</taxon>
        <taxon>Actinomycetota</taxon>
        <taxon>Actinomycetes</taxon>
        <taxon>Pseudonocardiales</taxon>
        <taxon>Pseudonocardiaceae</taxon>
        <taxon>Actinomycetospora</taxon>
    </lineage>
</organism>
<evidence type="ECO:0000313" key="1">
    <source>
        <dbReference type="EMBL" id="NYD38843.1"/>
    </source>
</evidence>
<sequence length="263" mass="28012">MQGRLRRTAATVACAVPAVRERVPALADLPQLTVTCSDSVGGDRMAAKYDGARSGVPRRLAVSVLALPGSPEDYLRGRSKQALRTNSRRAREAGVTCRRMGRVEAEVRIAALLRARDEEELLPGVRTDLVDGVVQAWVARDADDATEVIALTSVDGTFARLDLMLSAPDREAGPARYLLSAHLVGELIERGVRHLAVDTALWLDAGLRHFQRLLGFEPMTLEFRRGPAVGTLPDDGPFPAPRISSGPLPVPAVVGAGAAGTAS</sequence>
<dbReference type="Proteomes" id="UP000535890">
    <property type="component" value="Unassembled WGS sequence"/>
</dbReference>
<accession>A0A7Y9J824</accession>
<reference evidence="1 2" key="1">
    <citation type="submission" date="2020-07" db="EMBL/GenBank/DDBJ databases">
        <title>Sequencing the genomes of 1000 actinobacteria strains.</title>
        <authorList>
            <person name="Klenk H.-P."/>
        </authorList>
    </citation>
    <scope>NUCLEOTIDE SEQUENCE [LARGE SCALE GENOMIC DNA]</scope>
    <source>
        <strain evidence="1 2">DSM 45772</strain>
    </source>
</reference>
<comment type="caution">
    <text evidence="1">The sequence shown here is derived from an EMBL/GenBank/DDBJ whole genome shotgun (WGS) entry which is preliminary data.</text>
</comment>
<name>A0A7Y9J824_9PSEU</name>
<proteinExistence type="predicted"/>
<evidence type="ECO:0000313" key="2">
    <source>
        <dbReference type="Proteomes" id="UP000535890"/>
    </source>
</evidence>
<keyword evidence="2" id="KW-1185">Reference proteome</keyword>
<dbReference type="RefSeq" id="WP_179796232.1">
    <property type="nucleotide sequence ID" value="NZ_BAABHP010000019.1"/>
</dbReference>
<dbReference type="EMBL" id="JACCBN010000001">
    <property type="protein sequence ID" value="NYD38843.1"/>
    <property type="molecule type" value="Genomic_DNA"/>
</dbReference>